<dbReference type="CDD" id="cd08411">
    <property type="entry name" value="PBP2_OxyR"/>
    <property type="match status" value="1"/>
</dbReference>
<dbReference type="GO" id="GO:0003700">
    <property type="term" value="F:DNA-binding transcription factor activity"/>
    <property type="evidence" value="ECO:0007669"/>
    <property type="project" value="InterPro"/>
</dbReference>
<dbReference type="KEGG" id="pgin:FRZ67_03845"/>
<dbReference type="Gene3D" id="1.10.10.10">
    <property type="entry name" value="Winged helix-like DNA-binding domain superfamily/Winged helix DNA-binding domain"/>
    <property type="match status" value="1"/>
</dbReference>
<dbReference type="SUPFAM" id="SSF53850">
    <property type="entry name" value="Periplasmic binding protein-like II"/>
    <property type="match status" value="1"/>
</dbReference>
<dbReference type="OrthoDB" id="9803735at2"/>
<comment type="similarity">
    <text evidence="1">Belongs to the LysR transcriptional regulatory family.</text>
</comment>
<dbReference type="InterPro" id="IPR036390">
    <property type="entry name" value="WH_DNA-bd_sf"/>
</dbReference>
<dbReference type="Proteomes" id="UP000321533">
    <property type="component" value="Chromosome"/>
</dbReference>
<accession>A0A5B8V4Q5</accession>
<dbReference type="GO" id="GO:0005829">
    <property type="term" value="C:cytosol"/>
    <property type="evidence" value="ECO:0007669"/>
    <property type="project" value="TreeGrafter"/>
</dbReference>
<dbReference type="PANTHER" id="PTHR30419:SF29">
    <property type="entry name" value="LYSR-FAMILY TRANSCRIPTIONAL REGULATOR"/>
    <property type="match status" value="1"/>
</dbReference>
<dbReference type="InterPro" id="IPR050950">
    <property type="entry name" value="HTH-type_LysR_regulators"/>
</dbReference>
<feature type="domain" description="HTH lysR-type" evidence="5">
    <location>
        <begin position="1"/>
        <end position="58"/>
    </location>
</feature>
<evidence type="ECO:0000313" key="7">
    <source>
        <dbReference type="Proteomes" id="UP000321533"/>
    </source>
</evidence>
<dbReference type="Gene3D" id="3.40.190.10">
    <property type="entry name" value="Periplasmic binding protein-like II"/>
    <property type="match status" value="2"/>
</dbReference>
<dbReference type="Pfam" id="PF00126">
    <property type="entry name" value="HTH_1"/>
    <property type="match status" value="1"/>
</dbReference>
<evidence type="ECO:0000256" key="3">
    <source>
        <dbReference type="ARBA" id="ARBA00023125"/>
    </source>
</evidence>
<keyword evidence="4" id="KW-0804">Transcription</keyword>
<dbReference type="InterPro" id="IPR005119">
    <property type="entry name" value="LysR_subst-bd"/>
</dbReference>
<dbReference type="EMBL" id="CP042435">
    <property type="protein sequence ID" value="QEC66467.1"/>
    <property type="molecule type" value="Genomic_DNA"/>
</dbReference>
<evidence type="ECO:0000256" key="1">
    <source>
        <dbReference type="ARBA" id="ARBA00009437"/>
    </source>
</evidence>
<evidence type="ECO:0000259" key="5">
    <source>
        <dbReference type="PROSITE" id="PS50931"/>
    </source>
</evidence>
<dbReference type="PROSITE" id="PS50931">
    <property type="entry name" value="HTH_LYSR"/>
    <property type="match status" value="1"/>
</dbReference>
<reference evidence="6 7" key="1">
    <citation type="journal article" date="2016" name="Int. J. Syst. Evol. Microbiol.">
        <title>Panacibacter ginsenosidivorans gen. nov., sp. nov., with ginsenoside converting activity isolated from soil of a ginseng field.</title>
        <authorList>
            <person name="Siddiqi M.Z."/>
            <person name="Muhammad Shafi S."/>
            <person name="Choi K.D."/>
            <person name="Im W.T."/>
        </authorList>
    </citation>
    <scope>NUCLEOTIDE SEQUENCE [LARGE SCALE GENOMIC DNA]</scope>
    <source>
        <strain evidence="6 7">Gsoil1550</strain>
    </source>
</reference>
<evidence type="ECO:0000313" key="6">
    <source>
        <dbReference type="EMBL" id="QEC66467.1"/>
    </source>
</evidence>
<dbReference type="PANTHER" id="PTHR30419">
    <property type="entry name" value="HTH-TYPE TRANSCRIPTIONAL REGULATOR YBHD"/>
    <property type="match status" value="1"/>
</dbReference>
<keyword evidence="2" id="KW-0805">Transcription regulation</keyword>
<organism evidence="6 7">
    <name type="scientific">Panacibacter ginsenosidivorans</name>
    <dbReference type="NCBI Taxonomy" id="1813871"/>
    <lineage>
        <taxon>Bacteria</taxon>
        <taxon>Pseudomonadati</taxon>
        <taxon>Bacteroidota</taxon>
        <taxon>Chitinophagia</taxon>
        <taxon>Chitinophagales</taxon>
        <taxon>Chitinophagaceae</taxon>
        <taxon>Panacibacter</taxon>
    </lineage>
</organism>
<dbReference type="Pfam" id="PF03466">
    <property type="entry name" value="LysR_substrate"/>
    <property type="match status" value="1"/>
</dbReference>
<protein>
    <submittedName>
        <fullName evidence="6">LysR family transcriptional regulator</fullName>
    </submittedName>
</protein>
<proteinExistence type="inferred from homology"/>
<dbReference type="FunFam" id="1.10.10.10:FF:000001">
    <property type="entry name" value="LysR family transcriptional regulator"/>
    <property type="match status" value="1"/>
</dbReference>
<dbReference type="SUPFAM" id="SSF46785">
    <property type="entry name" value="Winged helix' DNA-binding domain"/>
    <property type="match status" value="1"/>
</dbReference>
<dbReference type="RefSeq" id="WP_147188267.1">
    <property type="nucleotide sequence ID" value="NZ_CP042435.1"/>
</dbReference>
<dbReference type="PRINTS" id="PR00039">
    <property type="entry name" value="HTHLYSR"/>
</dbReference>
<gene>
    <name evidence="6" type="ORF">FRZ67_03845</name>
</gene>
<dbReference type="InterPro" id="IPR000847">
    <property type="entry name" value="LysR_HTH_N"/>
</dbReference>
<evidence type="ECO:0000256" key="2">
    <source>
        <dbReference type="ARBA" id="ARBA00023015"/>
    </source>
</evidence>
<sequence length="311" mass="35528">MTFTQLEYIVAVDTFRHFADAAAHCFVTQPTLSMQIHKLEEELGIKIFDRSKQPVLPTEPGLDIIDHARKILAERDNLTDMLASKKGVVNGELKIGVIPTLAPYLLPLFIPAFTKKYPNVKLVVNELTTDIIISRLREGRIDAGVLVTPLTEKGIKEDVLFYEEMLAYVSKNNAAYKKTYVLPKDIDPEKLWLLQEGHCFRSQIIQLCELRRISKEGSHFEYEAGSFETLRRMVDLNDGITILPELATLDMTVHQQNHLRYFKSPAPVREVSIVTHRDFVKRKLIELLKKEILAAVPDKLRKNKKVSVIPV</sequence>
<name>A0A5B8V4Q5_9BACT</name>
<dbReference type="AlphaFoldDB" id="A0A5B8V4Q5"/>
<evidence type="ECO:0000256" key="4">
    <source>
        <dbReference type="ARBA" id="ARBA00023163"/>
    </source>
</evidence>
<keyword evidence="3" id="KW-0238">DNA-binding</keyword>
<dbReference type="GO" id="GO:0003677">
    <property type="term" value="F:DNA binding"/>
    <property type="evidence" value="ECO:0007669"/>
    <property type="project" value="UniProtKB-KW"/>
</dbReference>
<dbReference type="InterPro" id="IPR036388">
    <property type="entry name" value="WH-like_DNA-bd_sf"/>
</dbReference>
<keyword evidence="7" id="KW-1185">Reference proteome</keyword>